<comment type="caution">
    <text evidence="1">The sequence shown here is derived from an EMBL/GenBank/DDBJ whole genome shotgun (WGS) entry which is preliminary data.</text>
</comment>
<gene>
    <name evidence="1" type="ORF">ADUPG1_004305</name>
</gene>
<evidence type="ECO:0000313" key="2">
    <source>
        <dbReference type="Proteomes" id="UP001057375"/>
    </source>
</evidence>
<evidence type="ECO:0008006" key="3">
    <source>
        <dbReference type="Google" id="ProtNLM"/>
    </source>
</evidence>
<dbReference type="Proteomes" id="UP001057375">
    <property type="component" value="Unassembled WGS sequence"/>
</dbReference>
<keyword evidence="2" id="KW-1185">Reference proteome</keyword>
<reference evidence="1" key="1">
    <citation type="submission" date="2022-03" db="EMBL/GenBank/DDBJ databases">
        <title>Draft genome sequence of Aduncisulcus paluster, a free-living microaerophilic Fornicata.</title>
        <authorList>
            <person name="Yuyama I."/>
            <person name="Kume K."/>
            <person name="Tamura T."/>
            <person name="Inagaki Y."/>
            <person name="Hashimoto T."/>
        </authorList>
    </citation>
    <scope>NUCLEOTIDE SEQUENCE</scope>
    <source>
        <strain evidence="1">NY0171</strain>
    </source>
</reference>
<name>A0ABQ5JWL4_9EUKA</name>
<evidence type="ECO:0000313" key="1">
    <source>
        <dbReference type="EMBL" id="GKT19188.1"/>
    </source>
</evidence>
<dbReference type="EMBL" id="BQXS01006318">
    <property type="protein sequence ID" value="GKT19188.1"/>
    <property type="molecule type" value="Genomic_DNA"/>
</dbReference>
<organism evidence="1 2">
    <name type="scientific">Aduncisulcus paluster</name>
    <dbReference type="NCBI Taxonomy" id="2918883"/>
    <lineage>
        <taxon>Eukaryota</taxon>
        <taxon>Metamonada</taxon>
        <taxon>Carpediemonas-like organisms</taxon>
        <taxon>Aduncisulcus</taxon>
    </lineage>
</organism>
<feature type="non-terminal residue" evidence="1">
    <location>
        <position position="83"/>
    </location>
</feature>
<proteinExistence type="predicted"/>
<protein>
    <recommendedName>
        <fullName evidence="3">Reverse transcriptase RNase H-like domain-containing protein</fullName>
    </recommendedName>
</protein>
<accession>A0ABQ5JWL4</accession>
<sequence>MNAKVTRWLLKLQEFSFDIHHIPGKLNGAADWLSRFVHVKPRVAGSKMVEIVADPEGEILSSIKEFQAKEGLEDKYEKTNSNG</sequence>